<evidence type="ECO:0000313" key="1">
    <source>
        <dbReference type="EMBL" id="RPA72204.1"/>
    </source>
</evidence>
<keyword evidence="2" id="KW-1185">Reference proteome</keyword>
<dbReference type="AlphaFoldDB" id="A0A3N4HRC2"/>
<reference evidence="1 2" key="1">
    <citation type="journal article" date="2018" name="Nat. Ecol. Evol.">
        <title>Pezizomycetes genomes reveal the molecular basis of ectomycorrhizal truffle lifestyle.</title>
        <authorList>
            <person name="Murat C."/>
            <person name="Payen T."/>
            <person name="Noel B."/>
            <person name="Kuo A."/>
            <person name="Morin E."/>
            <person name="Chen J."/>
            <person name="Kohler A."/>
            <person name="Krizsan K."/>
            <person name="Balestrini R."/>
            <person name="Da Silva C."/>
            <person name="Montanini B."/>
            <person name="Hainaut M."/>
            <person name="Levati E."/>
            <person name="Barry K.W."/>
            <person name="Belfiori B."/>
            <person name="Cichocki N."/>
            <person name="Clum A."/>
            <person name="Dockter R.B."/>
            <person name="Fauchery L."/>
            <person name="Guy J."/>
            <person name="Iotti M."/>
            <person name="Le Tacon F."/>
            <person name="Lindquist E.A."/>
            <person name="Lipzen A."/>
            <person name="Malagnac F."/>
            <person name="Mello A."/>
            <person name="Molinier V."/>
            <person name="Miyauchi S."/>
            <person name="Poulain J."/>
            <person name="Riccioni C."/>
            <person name="Rubini A."/>
            <person name="Sitrit Y."/>
            <person name="Splivallo R."/>
            <person name="Traeger S."/>
            <person name="Wang M."/>
            <person name="Zifcakova L."/>
            <person name="Wipf D."/>
            <person name="Zambonelli A."/>
            <person name="Paolocci F."/>
            <person name="Nowrousian M."/>
            <person name="Ottonello S."/>
            <person name="Baldrian P."/>
            <person name="Spatafora J.W."/>
            <person name="Henrissat B."/>
            <person name="Nagy L.G."/>
            <person name="Aury J.M."/>
            <person name="Wincker P."/>
            <person name="Grigoriev I.V."/>
            <person name="Bonfante P."/>
            <person name="Martin F.M."/>
        </authorList>
    </citation>
    <scope>NUCLEOTIDE SEQUENCE [LARGE SCALE GENOMIC DNA]</scope>
    <source>
        <strain evidence="1 2">RN42</strain>
    </source>
</reference>
<name>A0A3N4HRC2_ASCIM</name>
<evidence type="ECO:0008006" key="3">
    <source>
        <dbReference type="Google" id="ProtNLM"/>
    </source>
</evidence>
<gene>
    <name evidence="1" type="ORF">BJ508DRAFT_419593</name>
</gene>
<dbReference type="SUPFAM" id="SSF81383">
    <property type="entry name" value="F-box domain"/>
    <property type="match status" value="1"/>
</dbReference>
<sequence length="181" mass="20569">MSGLKILTLPPEIRLCIYEFLPVFSLLQASYSCSLLRTEINKHNRIVASAFGWEDHRLRLLRRSSTRTSHNIARNFTIADVARLQDKDELKLFTSLFGECKTHIGWKMRGIWACVVCLGVFNGHLGDKEPTFTLCSECCMDEYYDDNWNGGCLCCGEADIAFEEYMLEKYGDTAPVSFTAA</sequence>
<proteinExistence type="predicted"/>
<protein>
    <recommendedName>
        <fullName evidence="3">F-box domain-containing protein</fullName>
    </recommendedName>
</protein>
<dbReference type="InterPro" id="IPR036047">
    <property type="entry name" value="F-box-like_dom_sf"/>
</dbReference>
<dbReference type="PROSITE" id="PS51257">
    <property type="entry name" value="PROKAR_LIPOPROTEIN"/>
    <property type="match status" value="1"/>
</dbReference>
<accession>A0A3N4HRC2</accession>
<dbReference type="EMBL" id="ML119873">
    <property type="protein sequence ID" value="RPA72204.1"/>
    <property type="molecule type" value="Genomic_DNA"/>
</dbReference>
<dbReference type="Proteomes" id="UP000275078">
    <property type="component" value="Unassembled WGS sequence"/>
</dbReference>
<evidence type="ECO:0000313" key="2">
    <source>
        <dbReference type="Proteomes" id="UP000275078"/>
    </source>
</evidence>
<organism evidence="1 2">
    <name type="scientific">Ascobolus immersus RN42</name>
    <dbReference type="NCBI Taxonomy" id="1160509"/>
    <lineage>
        <taxon>Eukaryota</taxon>
        <taxon>Fungi</taxon>
        <taxon>Dikarya</taxon>
        <taxon>Ascomycota</taxon>
        <taxon>Pezizomycotina</taxon>
        <taxon>Pezizomycetes</taxon>
        <taxon>Pezizales</taxon>
        <taxon>Ascobolaceae</taxon>
        <taxon>Ascobolus</taxon>
    </lineage>
</organism>